<organism evidence="1 2">
    <name type="scientific">Bhargavaea ullalensis</name>
    <dbReference type="NCBI Taxonomy" id="1265685"/>
    <lineage>
        <taxon>Bacteria</taxon>
        <taxon>Bacillati</taxon>
        <taxon>Bacillota</taxon>
        <taxon>Bacilli</taxon>
        <taxon>Bacillales</taxon>
        <taxon>Caryophanaceae</taxon>
        <taxon>Bhargavaea</taxon>
    </lineage>
</organism>
<dbReference type="InterPro" id="IPR010697">
    <property type="entry name" value="YspA"/>
</dbReference>
<sequence length="215" mass="24827">MNATGQSVHRAGRFYYMLNTYIIDERMIHMLKRLVVTGYKPHELGIFNDKHPGVAVIKRALSDRMRGLIEDEGLEWVIISGQPGVETWAAEEAFELQEDYPGLQVAVILPFLGQEEKWNDNKKAAFESVMAQADFTTVLTNRPYEAPWQFSERDKFLLRNSDGILFVYDEENEGSPKWMKRLAEQRADAGDFELLTLNAFDLQLTAEDMQTEKWD</sequence>
<dbReference type="Proteomes" id="UP001549099">
    <property type="component" value="Unassembled WGS sequence"/>
</dbReference>
<evidence type="ECO:0000313" key="1">
    <source>
        <dbReference type="EMBL" id="MET3575979.1"/>
    </source>
</evidence>
<dbReference type="Gene3D" id="3.40.50.450">
    <property type="match status" value="1"/>
</dbReference>
<reference evidence="1 2" key="1">
    <citation type="submission" date="2024-06" db="EMBL/GenBank/DDBJ databases">
        <title>Genomic Encyclopedia of Type Strains, Phase IV (KMG-IV): sequencing the most valuable type-strain genomes for metagenomic binning, comparative biology and taxonomic classification.</title>
        <authorList>
            <person name="Goeker M."/>
        </authorList>
    </citation>
    <scope>NUCLEOTIDE SEQUENCE [LARGE SCALE GENOMIC DNA]</scope>
    <source>
        <strain evidence="1 2">DSM 26128</strain>
    </source>
</reference>
<gene>
    <name evidence="1" type="ORF">ABID49_001886</name>
</gene>
<dbReference type="SUPFAM" id="SSF102405">
    <property type="entry name" value="MCP/YpsA-like"/>
    <property type="match status" value="1"/>
</dbReference>
<dbReference type="EMBL" id="JBEPLW010000014">
    <property type="protein sequence ID" value="MET3575979.1"/>
    <property type="molecule type" value="Genomic_DNA"/>
</dbReference>
<protein>
    <submittedName>
        <fullName evidence="1">Phage-like protein YoqJ</fullName>
    </submittedName>
</protein>
<dbReference type="Pfam" id="PF06908">
    <property type="entry name" value="YpsA"/>
    <property type="match status" value="1"/>
</dbReference>
<dbReference type="PIRSF" id="PIRSF021290">
    <property type="entry name" value="DUF1273"/>
    <property type="match status" value="1"/>
</dbReference>
<name>A0ABV2GCV6_9BACL</name>
<keyword evidence="2" id="KW-1185">Reference proteome</keyword>
<proteinExistence type="predicted"/>
<comment type="caution">
    <text evidence="1">The sequence shown here is derived from an EMBL/GenBank/DDBJ whole genome shotgun (WGS) entry which is preliminary data.</text>
</comment>
<dbReference type="NCBIfam" id="NF010181">
    <property type="entry name" value="PRK13660.1"/>
    <property type="match status" value="1"/>
</dbReference>
<evidence type="ECO:0000313" key="2">
    <source>
        <dbReference type="Proteomes" id="UP001549099"/>
    </source>
</evidence>
<dbReference type="PANTHER" id="PTHR38440:SF1">
    <property type="entry name" value="UPF0398 PROTEIN SPR0331"/>
    <property type="match status" value="1"/>
</dbReference>
<dbReference type="PANTHER" id="PTHR38440">
    <property type="entry name" value="UPF0398 PROTEIN YPSA"/>
    <property type="match status" value="1"/>
</dbReference>
<accession>A0ABV2GCV6</accession>